<organism evidence="1 2">
    <name type="scientific">Banduia mediterranea</name>
    <dbReference type="NCBI Taxonomy" id="3075609"/>
    <lineage>
        <taxon>Bacteria</taxon>
        <taxon>Pseudomonadati</taxon>
        <taxon>Pseudomonadota</taxon>
        <taxon>Gammaproteobacteria</taxon>
        <taxon>Nevskiales</taxon>
        <taxon>Algiphilaceae</taxon>
        <taxon>Banduia</taxon>
    </lineage>
</organism>
<accession>A0ABU2WL93</accession>
<dbReference type="EMBL" id="JAVRIC010000024">
    <property type="protein sequence ID" value="MDT0498632.1"/>
    <property type="molecule type" value="Genomic_DNA"/>
</dbReference>
<sequence>MPSPGFADSLELRPGRSAGLHRFLWVLHALALMILPLAMQRGPAMLVVAGAIGASWWLSRRHPAFGAGPRALVRMIWHPDGRWTVYAAADRHDGVRLRGDSLIRGPLLILRFEDAESHCCLGTRILLGDELPPEQLRRLHARLSVV</sequence>
<comment type="caution">
    <text evidence="1">The sequence shown here is derived from an EMBL/GenBank/DDBJ whole genome shotgun (WGS) entry which is preliminary data.</text>
</comment>
<keyword evidence="2" id="KW-1185">Reference proteome</keyword>
<name>A0ABU2WL93_9GAMM</name>
<dbReference type="Proteomes" id="UP001254608">
    <property type="component" value="Unassembled WGS sequence"/>
</dbReference>
<evidence type="ECO:0008006" key="3">
    <source>
        <dbReference type="Google" id="ProtNLM"/>
    </source>
</evidence>
<evidence type="ECO:0000313" key="1">
    <source>
        <dbReference type="EMBL" id="MDT0498632.1"/>
    </source>
</evidence>
<protein>
    <recommendedName>
        <fullName evidence="3">Toxin CptA</fullName>
    </recommendedName>
</protein>
<evidence type="ECO:0000313" key="2">
    <source>
        <dbReference type="Proteomes" id="UP001254608"/>
    </source>
</evidence>
<dbReference type="RefSeq" id="WP_311366044.1">
    <property type="nucleotide sequence ID" value="NZ_JAVRIC010000024.1"/>
</dbReference>
<proteinExistence type="predicted"/>
<reference evidence="1 2" key="1">
    <citation type="submission" date="2023-09" db="EMBL/GenBank/DDBJ databases">
        <authorList>
            <person name="Rey-Velasco X."/>
        </authorList>
    </citation>
    <scope>NUCLEOTIDE SEQUENCE [LARGE SCALE GENOMIC DNA]</scope>
    <source>
        <strain evidence="1 2">W345</strain>
    </source>
</reference>
<gene>
    <name evidence="1" type="ORF">RM530_14880</name>
</gene>